<gene>
    <name evidence="2" type="ORF">S101447_02798</name>
</gene>
<dbReference type="Gene3D" id="3.40.1350.10">
    <property type="match status" value="1"/>
</dbReference>
<dbReference type="EMBL" id="CP021525">
    <property type="protein sequence ID" value="ARW11835.1"/>
    <property type="molecule type" value="Genomic_DNA"/>
</dbReference>
<dbReference type="SUPFAM" id="SSF52980">
    <property type="entry name" value="Restriction endonuclease-like"/>
    <property type="match status" value="1"/>
</dbReference>
<dbReference type="InterPro" id="IPR011856">
    <property type="entry name" value="tRNA_endonuc-like_dom_sf"/>
</dbReference>
<dbReference type="AlphaFoldDB" id="A0A1Y0V1H8"/>
<dbReference type="Pfam" id="PF04471">
    <property type="entry name" value="Mrr_cat"/>
    <property type="match status" value="1"/>
</dbReference>
<name>A0A1Y0V1H8_9PROT</name>
<dbReference type="GO" id="GO:0004519">
    <property type="term" value="F:endonuclease activity"/>
    <property type="evidence" value="ECO:0007669"/>
    <property type="project" value="InterPro"/>
</dbReference>
<dbReference type="Proteomes" id="UP000195633">
    <property type="component" value="Plasmid pAP1447-1"/>
</dbReference>
<sequence>MANDWKEYQEEAAEFFRSIGLKAETDVTLQGVRTTHDVDVYVQIDVAGFKVRWIVECKYWKSAVNKLHVMGLREIAADLGVDRGIILCESGFQSGAVEAASLTNVQVTSLEALGETSQEAIYAFRLRDLFDRTEKCRERYWDLPKGVRIEHGLRPDLFSDDTYSGQFVVEAASNVISKASRGIFPIESDISDRIKAPSLPALLFNYGEVVAVLEPLLAELESKLNAAAVFK</sequence>
<proteinExistence type="predicted"/>
<evidence type="ECO:0000313" key="3">
    <source>
        <dbReference type="Proteomes" id="UP000195633"/>
    </source>
</evidence>
<dbReference type="RefSeq" id="WP_035363000.1">
    <property type="nucleotide sequence ID" value="NZ_CP021525.1"/>
</dbReference>
<organism evidence="2 3">
    <name type="scientific">Acetobacter ascendens</name>
    <dbReference type="NCBI Taxonomy" id="481146"/>
    <lineage>
        <taxon>Bacteria</taxon>
        <taxon>Pseudomonadati</taxon>
        <taxon>Pseudomonadota</taxon>
        <taxon>Alphaproteobacteria</taxon>
        <taxon>Acetobacterales</taxon>
        <taxon>Acetobacteraceae</taxon>
        <taxon>Acetobacter</taxon>
    </lineage>
</organism>
<geneLocation type="plasmid" evidence="3">
    <name>pap1447-1 sequence</name>
</geneLocation>
<evidence type="ECO:0000259" key="1">
    <source>
        <dbReference type="Pfam" id="PF04471"/>
    </source>
</evidence>
<keyword evidence="2" id="KW-0614">Plasmid</keyword>
<reference evidence="2 3" key="1">
    <citation type="submission" date="2017-05" db="EMBL/GenBank/DDBJ databases">
        <title>Genome sequence of Acetobacter pasteurianus subsp. ascendens strain SRCM101447.</title>
        <authorList>
            <person name="Cho S.H."/>
        </authorList>
    </citation>
    <scope>NUCLEOTIDE SEQUENCE [LARGE SCALE GENOMIC DNA]</scope>
    <source>
        <strain evidence="2 3">SRCM101447</strain>
        <plasmid evidence="3">Plasmid pap1447-1 sequence</plasmid>
    </source>
</reference>
<dbReference type="InterPro" id="IPR011335">
    <property type="entry name" value="Restrct_endonuc-II-like"/>
</dbReference>
<dbReference type="InterPro" id="IPR007560">
    <property type="entry name" value="Restrct_endonuc_IV_Mrr"/>
</dbReference>
<accession>A0A1Y0V1H8</accession>
<protein>
    <recommendedName>
        <fullName evidence="1">Restriction endonuclease type IV Mrr domain-containing protein</fullName>
    </recommendedName>
</protein>
<dbReference type="GO" id="GO:0003677">
    <property type="term" value="F:DNA binding"/>
    <property type="evidence" value="ECO:0007669"/>
    <property type="project" value="InterPro"/>
</dbReference>
<evidence type="ECO:0000313" key="2">
    <source>
        <dbReference type="EMBL" id="ARW11835.1"/>
    </source>
</evidence>
<feature type="domain" description="Restriction endonuclease type IV Mrr" evidence="1">
    <location>
        <begin position="3"/>
        <end position="113"/>
    </location>
</feature>
<dbReference type="GO" id="GO:0009307">
    <property type="term" value="P:DNA restriction-modification system"/>
    <property type="evidence" value="ECO:0007669"/>
    <property type="project" value="InterPro"/>
</dbReference>